<evidence type="ECO:0000313" key="2">
    <source>
        <dbReference type="Proteomes" id="UP000789901"/>
    </source>
</evidence>
<dbReference type="EMBL" id="CAJVQB010009334">
    <property type="protein sequence ID" value="CAG8729096.1"/>
    <property type="molecule type" value="Genomic_DNA"/>
</dbReference>
<proteinExistence type="predicted"/>
<comment type="caution">
    <text evidence="1">The sequence shown here is derived from an EMBL/GenBank/DDBJ whole genome shotgun (WGS) entry which is preliminary data.</text>
</comment>
<keyword evidence="2" id="KW-1185">Reference proteome</keyword>
<feature type="non-terminal residue" evidence="1">
    <location>
        <position position="85"/>
    </location>
</feature>
<organism evidence="1 2">
    <name type="scientific">Gigaspora margarita</name>
    <dbReference type="NCBI Taxonomy" id="4874"/>
    <lineage>
        <taxon>Eukaryota</taxon>
        <taxon>Fungi</taxon>
        <taxon>Fungi incertae sedis</taxon>
        <taxon>Mucoromycota</taxon>
        <taxon>Glomeromycotina</taxon>
        <taxon>Glomeromycetes</taxon>
        <taxon>Diversisporales</taxon>
        <taxon>Gigasporaceae</taxon>
        <taxon>Gigaspora</taxon>
    </lineage>
</organism>
<evidence type="ECO:0000313" key="1">
    <source>
        <dbReference type="EMBL" id="CAG8729096.1"/>
    </source>
</evidence>
<gene>
    <name evidence="1" type="ORF">GMARGA_LOCUS14223</name>
</gene>
<reference evidence="1 2" key="1">
    <citation type="submission" date="2021-06" db="EMBL/GenBank/DDBJ databases">
        <authorList>
            <person name="Kallberg Y."/>
            <person name="Tangrot J."/>
            <person name="Rosling A."/>
        </authorList>
    </citation>
    <scope>NUCLEOTIDE SEQUENCE [LARGE SCALE GENOMIC DNA]</scope>
    <source>
        <strain evidence="1 2">120-4 pot B 10/14</strain>
    </source>
</reference>
<name>A0ABN7V4J6_GIGMA</name>
<accession>A0ABN7V4J6</accession>
<sequence>MLEQTTIANNNRSQADGIESTFIILLEIGTFRSVKVGIQRNRNVKCDLNIQKYKRKRQRIFYKRVENTNFSVVVMEGDECFSSRQ</sequence>
<dbReference type="Proteomes" id="UP000789901">
    <property type="component" value="Unassembled WGS sequence"/>
</dbReference>
<protein>
    <submittedName>
        <fullName evidence="1">916_t:CDS:1</fullName>
    </submittedName>
</protein>